<dbReference type="InterPro" id="IPR022586">
    <property type="entry name" value="Swinepox_virus_C51"/>
</dbReference>
<evidence type="ECO:0000313" key="2">
    <source>
        <dbReference type="EMBL" id="ABQ43493.1"/>
    </source>
</evidence>
<accession>A7XCC6</accession>
<protein>
    <submittedName>
        <fullName evidence="2">Uncharacterized protein 21L</fullName>
    </submittedName>
</protein>
<evidence type="ECO:0000313" key="3">
    <source>
        <dbReference type="EMBL" id="ABQ43648.1"/>
    </source>
</evidence>
<evidence type="ECO:0000313" key="4">
    <source>
        <dbReference type="Proteomes" id="UP000099606"/>
    </source>
</evidence>
<reference evidence="4 5" key="1">
    <citation type="journal article" date="2007" name="Virus Res.">
        <title>Comparative genetic analysis of genomic DNA sequences of two human isolates of Tanapox virus.</title>
        <authorList>
            <person name="Nazarian S.H."/>
            <person name="Barrett J.W."/>
            <person name="Frace A.M."/>
            <person name="Olsen-Rasmussen M."/>
            <person name="Khristova M."/>
            <person name="Shaban M."/>
            <person name="Neering S."/>
            <person name="Li Y."/>
            <person name="Damon I.K."/>
            <person name="Esposito J.J."/>
            <person name="Essani K."/>
            <person name="McFadden G."/>
        </authorList>
    </citation>
    <scope>NUCLEOTIDE SEQUENCE [LARGE SCALE GENOMIC DNA]</scope>
    <source>
        <strain evidence="2">TPV-Kenya</strain>
        <strain evidence="3">TPV-RoC</strain>
    </source>
</reference>
<dbReference type="EMBL" id="EF420156">
    <property type="protein sequence ID" value="ABQ43493.1"/>
    <property type="molecule type" value="Genomic_DNA"/>
</dbReference>
<dbReference type="EMBL" id="EF420157">
    <property type="protein sequence ID" value="ABQ43648.1"/>
    <property type="molecule type" value="Genomic_DNA"/>
</dbReference>
<evidence type="ECO:0000256" key="1">
    <source>
        <dbReference type="SAM" id="Phobius"/>
    </source>
</evidence>
<keyword evidence="1" id="KW-0812">Transmembrane</keyword>
<gene>
    <name evidence="2" type="primary">21L</name>
</gene>
<proteinExistence type="predicted"/>
<dbReference type="Pfam" id="PF10857">
    <property type="entry name" value="DUF2701"/>
    <property type="match status" value="1"/>
</dbReference>
<sequence>MIKMNNTKHLNDIEFDAGAVTVILVFVLVISFLAFMLLYLIKWSYVINFLNDMKIKLINLTTRRSFTHLNNVYYTSDNIVGLNTD</sequence>
<organism evidence="2 5">
    <name type="scientific">Tanapox virus</name>
    <dbReference type="NCBI Taxonomy" id="99000"/>
    <lineage>
        <taxon>Viruses</taxon>
        <taxon>Varidnaviria</taxon>
        <taxon>Bamfordvirae</taxon>
        <taxon>Nucleocytoviricota</taxon>
        <taxon>Pokkesviricetes</taxon>
        <taxon>Chitovirales</taxon>
        <taxon>Poxviridae</taxon>
        <taxon>Chordopoxvirinae</taxon>
        <taxon>Yatapoxvirus</taxon>
        <taxon>Yatapoxvirus tanapox</taxon>
    </lineage>
</organism>
<keyword evidence="1" id="KW-1133">Transmembrane helix</keyword>
<dbReference type="Proteomes" id="UP000099606">
    <property type="component" value="Segment"/>
</dbReference>
<dbReference type="Proteomes" id="UP000130031">
    <property type="component" value="Segment"/>
</dbReference>
<feature type="transmembrane region" description="Helical" evidence="1">
    <location>
        <begin position="20"/>
        <end position="41"/>
    </location>
</feature>
<evidence type="ECO:0000313" key="5">
    <source>
        <dbReference type="Proteomes" id="UP000130031"/>
    </source>
</evidence>
<name>A7XCC6_9POXV</name>
<keyword evidence="1" id="KW-0472">Membrane</keyword>